<evidence type="ECO:0000313" key="4">
    <source>
        <dbReference type="EMBL" id="SHK29825.1"/>
    </source>
</evidence>
<evidence type="ECO:0000256" key="1">
    <source>
        <dbReference type="ARBA" id="ARBA00001933"/>
    </source>
</evidence>
<evidence type="ECO:0000259" key="3">
    <source>
        <dbReference type="Pfam" id="PF00266"/>
    </source>
</evidence>
<dbReference type="InterPro" id="IPR000192">
    <property type="entry name" value="Aminotrans_V_dom"/>
</dbReference>
<comment type="cofactor">
    <cofactor evidence="1">
        <name>pyridoxal 5'-phosphate</name>
        <dbReference type="ChEBI" id="CHEBI:597326"/>
    </cofactor>
</comment>
<accession>A0A1M6RBF7</accession>
<dbReference type="OrthoDB" id="9804366at2"/>
<protein>
    <submittedName>
        <fullName evidence="4">Cysteine desulfurase / selenocysteine lyase</fullName>
    </submittedName>
</protein>
<dbReference type="PANTHER" id="PTHR43586">
    <property type="entry name" value="CYSTEINE DESULFURASE"/>
    <property type="match status" value="1"/>
</dbReference>
<dbReference type="Gene3D" id="3.40.640.10">
    <property type="entry name" value="Type I PLP-dependent aspartate aminotransferase-like (Major domain)"/>
    <property type="match status" value="1"/>
</dbReference>
<name>A0A1M6RBF7_9FIRM</name>
<evidence type="ECO:0000313" key="5">
    <source>
        <dbReference type="Proteomes" id="UP000183975"/>
    </source>
</evidence>
<dbReference type="EMBL" id="FRAH01000022">
    <property type="protein sequence ID" value="SHK29825.1"/>
    <property type="molecule type" value="Genomic_DNA"/>
</dbReference>
<dbReference type="InterPro" id="IPR015422">
    <property type="entry name" value="PyrdxlP-dep_Trfase_small"/>
</dbReference>
<proteinExistence type="predicted"/>
<sequence length="397" mass="44646">MKDRRLDFSLFRNNKDITYLDYAATTFMPDQVIKSWVHYQQNTGVSYNRGNGILSDIAENEYNKAKKIILNFFSAEETYDFVFGKNATECLNIVAYSLRDCLNQGDVILMGPYEHHSNILPWEKMAKETGACLVQLPLLEGGNINYSFWDSLDKKRIKVISISMVSNINSYAIDTMWLKAVKNDCDAIIILDVSQQVGHCELDCEKIGADAYIMSAHKMYGPKNIGAAIVKKQLIEKMNPVLVGGGMVWNSLGAGPTWQLGAKKFEAGTFDVGLVSAWSEACKYLNSIGMDAVRESDRRIWEYVKKRMDRRIFSIVPGGNDNSSMVSFMVNSVHPHDVAEMASLHNFEIRTGHMCAQSTLDNLGYKSLCRLSWGIGSDISDVEAFICLVEEECLHDK</sequence>
<keyword evidence="4" id="KW-0456">Lyase</keyword>
<dbReference type="AlphaFoldDB" id="A0A1M6RBF7"/>
<organism evidence="4 5">
    <name type="scientific">Anaerotignum lactatifermentans DSM 14214</name>
    <dbReference type="NCBI Taxonomy" id="1121323"/>
    <lineage>
        <taxon>Bacteria</taxon>
        <taxon>Bacillati</taxon>
        <taxon>Bacillota</taxon>
        <taxon>Clostridia</taxon>
        <taxon>Lachnospirales</taxon>
        <taxon>Anaerotignaceae</taxon>
        <taxon>Anaerotignum</taxon>
    </lineage>
</organism>
<keyword evidence="5" id="KW-1185">Reference proteome</keyword>
<dbReference type="Pfam" id="PF00266">
    <property type="entry name" value="Aminotran_5"/>
    <property type="match status" value="1"/>
</dbReference>
<keyword evidence="2" id="KW-0663">Pyridoxal phosphate</keyword>
<dbReference type="Proteomes" id="UP000183975">
    <property type="component" value="Unassembled WGS sequence"/>
</dbReference>
<dbReference type="SUPFAM" id="SSF53383">
    <property type="entry name" value="PLP-dependent transferases"/>
    <property type="match status" value="1"/>
</dbReference>
<dbReference type="RefSeq" id="WP_072850619.1">
    <property type="nucleotide sequence ID" value="NZ_FRAH01000022.1"/>
</dbReference>
<dbReference type="GO" id="GO:0016829">
    <property type="term" value="F:lyase activity"/>
    <property type="evidence" value="ECO:0007669"/>
    <property type="project" value="UniProtKB-KW"/>
</dbReference>
<dbReference type="PANTHER" id="PTHR43586:SF8">
    <property type="entry name" value="CYSTEINE DESULFURASE 1, CHLOROPLASTIC"/>
    <property type="match status" value="1"/>
</dbReference>
<evidence type="ECO:0000256" key="2">
    <source>
        <dbReference type="ARBA" id="ARBA00022898"/>
    </source>
</evidence>
<gene>
    <name evidence="4" type="ORF">SAMN02745138_01506</name>
</gene>
<dbReference type="InterPro" id="IPR015424">
    <property type="entry name" value="PyrdxlP-dep_Trfase"/>
</dbReference>
<dbReference type="InterPro" id="IPR015421">
    <property type="entry name" value="PyrdxlP-dep_Trfase_major"/>
</dbReference>
<reference evidence="4 5" key="1">
    <citation type="submission" date="2016-11" db="EMBL/GenBank/DDBJ databases">
        <authorList>
            <person name="Jaros S."/>
            <person name="Januszkiewicz K."/>
            <person name="Wedrychowicz H."/>
        </authorList>
    </citation>
    <scope>NUCLEOTIDE SEQUENCE [LARGE SCALE GENOMIC DNA]</scope>
    <source>
        <strain evidence="4 5">DSM 14214</strain>
    </source>
</reference>
<dbReference type="Gene3D" id="3.90.1150.10">
    <property type="entry name" value="Aspartate Aminotransferase, domain 1"/>
    <property type="match status" value="1"/>
</dbReference>
<feature type="domain" description="Aminotransferase class V" evidence="3">
    <location>
        <begin position="18"/>
        <end position="385"/>
    </location>
</feature>